<dbReference type="PANTHER" id="PTHR12993:SF30">
    <property type="entry name" value="N-ACETYL-ALPHA-D-GLUCOSAMINYL L-MALATE DEACETYLASE 1"/>
    <property type="match status" value="1"/>
</dbReference>
<comment type="caution">
    <text evidence="2">The sequence shown here is derived from an EMBL/GenBank/DDBJ whole genome shotgun (WGS) entry which is preliminary data.</text>
</comment>
<dbReference type="Pfam" id="PF02585">
    <property type="entry name" value="PIG-L"/>
    <property type="match status" value="1"/>
</dbReference>
<dbReference type="PANTHER" id="PTHR12993">
    <property type="entry name" value="N-ACETYLGLUCOSAMINYL-PHOSPHATIDYLINOSITOL DE-N-ACETYLASE-RELATED"/>
    <property type="match status" value="1"/>
</dbReference>
<accession>A0ABU8ECQ0</accession>
<organism evidence="2 3">
    <name type="scientific">Klenkia terrae</name>
    <dbReference type="NCBI Taxonomy" id="1052259"/>
    <lineage>
        <taxon>Bacteria</taxon>
        <taxon>Bacillati</taxon>
        <taxon>Actinomycetota</taxon>
        <taxon>Actinomycetes</taxon>
        <taxon>Geodermatophilales</taxon>
        <taxon>Geodermatophilaceae</taxon>
        <taxon>Klenkia</taxon>
    </lineage>
</organism>
<dbReference type="Proteomes" id="UP001373496">
    <property type="component" value="Unassembled WGS sequence"/>
</dbReference>
<reference evidence="2 3" key="1">
    <citation type="submission" date="2024-03" db="EMBL/GenBank/DDBJ databases">
        <title>Draft genome sequence of Klenkia terrae.</title>
        <authorList>
            <person name="Duangmal K."/>
            <person name="Chantavorakit T."/>
        </authorList>
    </citation>
    <scope>NUCLEOTIDE SEQUENCE [LARGE SCALE GENOMIC DNA]</scope>
    <source>
        <strain evidence="2 3">JCM 17786</strain>
    </source>
</reference>
<gene>
    <name evidence="2" type="ORF">UXQ13_23220</name>
</gene>
<evidence type="ECO:0000313" key="3">
    <source>
        <dbReference type="Proteomes" id="UP001373496"/>
    </source>
</evidence>
<dbReference type="EMBL" id="JBAPLV010000051">
    <property type="protein sequence ID" value="MEI4281404.1"/>
    <property type="molecule type" value="Genomic_DNA"/>
</dbReference>
<proteinExistence type="predicted"/>
<dbReference type="RefSeq" id="WP_336393080.1">
    <property type="nucleotide sequence ID" value="NZ_JBAPLV010000051.1"/>
</dbReference>
<sequence length="226" mass="24228">MLDLLPADLGRPLRVLAVGAHPDDVEIGAGGTLLQLVDQRPDTEVDVLVLTGTAERAAEARAAADLFLAGARHTVTVHDLPDGRLPAHWDAVKQVLEDHAAAAPRPDLVIGPGPDDSHQDHRLIAELLPTVFRGVLTLGYEIPKWDGDLGRRPVYVALDPATARRKAELLAASYPSQRGRAWYDDEVFLGLARLRGVECSSSYAEAFSCAKAVLAFAPTTPERPGA</sequence>
<evidence type="ECO:0000256" key="1">
    <source>
        <dbReference type="ARBA" id="ARBA00022833"/>
    </source>
</evidence>
<keyword evidence="1" id="KW-0862">Zinc</keyword>
<dbReference type="InterPro" id="IPR003737">
    <property type="entry name" value="GlcNAc_PI_deacetylase-related"/>
</dbReference>
<protein>
    <submittedName>
        <fullName evidence="2">PIG-L family deacetylase</fullName>
    </submittedName>
</protein>
<evidence type="ECO:0000313" key="2">
    <source>
        <dbReference type="EMBL" id="MEI4281404.1"/>
    </source>
</evidence>
<dbReference type="SUPFAM" id="SSF102588">
    <property type="entry name" value="LmbE-like"/>
    <property type="match status" value="1"/>
</dbReference>
<dbReference type="InterPro" id="IPR024078">
    <property type="entry name" value="LmbE-like_dom_sf"/>
</dbReference>
<dbReference type="Gene3D" id="3.40.50.10320">
    <property type="entry name" value="LmbE-like"/>
    <property type="match status" value="1"/>
</dbReference>
<name>A0ABU8ECQ0_9ACTN</name>
<keyword evidence="3" id="KW-1185">Reference proteome</keyword>